<proteinExistence type="predicted"/>
<protein>
    <submittedName>
        <fullName evidence="1">Uncharacterized protein</fullName>
    </submittedName>
</protein>
<keyword evidence="2" id="KW-1185">Reference proteome</keyword>
<reference evidence="1 2" key="1">
    <citation type="submission" date="2018-10" db="EMBL/GenBank/DDBJ databases">
        <authorList>
            <person name="Ekblom R."/>
            <person name="Jareborg N."/>
        </authorList>
    </citation>
    <scope>NUCLEOTIDE SEQUENCE [LARGE SCALE GENOMIC DNA]</scope>
    <source>
        <tissue evidence="1">Muscle</tissue>
    </source>
</reference>
<sequence length="41" mass="4738">MRPTQEDHRKLRPWPPNNKAFCFGDCQDGKLVGLIRKISLA</sequence>
<dbReference type="AlphaFoldDB" id="A0A9X9LC11"/>
<organism evidence="1 2">
    <name type="scientific">Gulo gulo</name>
    <name type="common">Wolverine</name>
    <name type="synonym">Gluton</name>
    <dbReference type="NCBI Taxonomy" id="48420"/>
    <lineage>
        <taxon>Eukaryota</taxon>
        <taxon>Metazoa</taxon>
        <taxon>Chordata</taxon>
        <taxon>Craniata</taxon>
        <taxon>Vertebrata</taxon>
        <taxon>Euteleostomi</taxon>
        <taxon>Mammalia</taxon>
        <taxon>Eutheria</taxon>
        <taxon>Laurasiatheria</taxon>
        <taxon>Carnivora</taxon>
        <taxon>Caniformia</taxon>
        <taxon>Musteloidea</taxon>
        <taxon>Mustelidae</taxon>
        <taxon>Guloninae</taxon>
        <taxon>Gulo</taxon>
    </lineage>
</organism>
<accession>A0A9X9LC11</accession>
<evidence type="ECO:0000313" key="2">
    <source>
        <dbReference type="Proteomes" id="UP000269945"/>
    </source>
</evidence>
<dbReference type="EMBL" id="CYRY02000170">
    <property type="protein sequence ID" value="VCW48774.1"/>
    <property type="molecule type" value="Genomic_DNA"/>
</dbReference>
<comment type="caution">
    <text evidence="1">The sequence shown here is derived from an EMBL/GenBank/DDBJ whole genome shotgun (WGS) entry which is preliminary data.</text>
</comment>
<name>A0A9X9LC11_GULGU</name>
<gene>
    <name evidence="1" type="ORF">BN2614_LOCUS2</name>
</gene>
<evidence type="ECO:0000313" key="1">
    <source>
        <dbReference type="EMBL" id="VCW48774.1"/>
    </source>
</evidence>
<dbReference type="Proteomes" id="UP000269945">
    <property type="component" value="Unassembled WGS sequence"/>
</dbReference>